<evidence type="ECO:0000313" key="2">
    <source>
        <dbReference type="Proteomes" id="UP001299546"/>
    </source>
</evidence>
<dbReference type="NCBIfam" id="TIGR01909">
    <property type="entry name" value="C_GCAxxG_C_C"/>
    <property type="match status" value="1"/>
</dbReference>
<dbReference type="Proteomes" id="UP001299546">
    <property type="component" value="Unassembled WGS sequence"/>
</dbReference>
<proteinExistence type="predicted"/>
<name>A0ABS8DJX8_9FIRM</name>
<dbReference type="EMBL" id="JAJCIS010000014">
    <property type="protein sequence ID" value="MCB7388746.1"/>
    <property type="molecule type" value="Genomic_DNA"/>
</dbReference>
<dbReference type="InterPro" id="IPR010181">
    <property type="entry name" value="CGCAxxGCC_motif"/>
</dbReference>
<protein>
    <submittedName>
        <fullName evidence="1">C-GCAxxG-C-C family protein</fullName>
    </submittedName>
</protein>
<comment type="caution">
    <text evidence="1">The sequence shown here is derived from an EMBL/GenBank/DDBJ whole genome shotgun (WGS) entry which is preliminary data.</text>
</comment>
<dbReference type="RefSeq" id="WP_066732954.1">
    <property type="nucleotide sequence ID" value="NZ_JAJCIQ010000014.1"/>
</dbReference>
<gene>
    <name evidence="1" type="ORF">LIZ65_15765</name>
</gene>
<dbReference type="Pfam" id="PF09719">
    <property type="entry name" value="C_GCAxxG_C_C"/>
    <property type="match status" value="1"/>
</dbReference>
<organism evidence="1 2">
    <name type="scientific">Bariatricus massiliensis</name>
    <dbReference type="NCBI Taxonomy" id="1745713"/>
    <lineage>
        <taxon>Bacteria</taxon>
        <taxon>Bacillati</taxon>
        <taxon>Bacillota</taxon>
        <taxon>Clostridia</taxon>
        <taxon>Lachnospirales</taxon>
        <taxon>Lachnospiraceae</taxon>
        <taxon>Bariatricus</taxon>
    </lineage>
</organism>
<reference evidence="1 2" key="1">
    <citation type="submission" date="2021-10" db="EMBL/GenBank/DDBJ databases">
        <title>Collection of gut derived symbiotic bacterial strains cultured from healthy donors.</title>
        <authorList>
            <person name="Lin H."/>
            <person name="Littmann E."/>
            <person name="Kohout C."/>
            <person name="Pamer E.G."/>
        </authorList>
    </citation>
    <scope>NUCLEOTIDE SEQUENCE [LARGE SCALE GENOMIC DNA]</scope>
    <source>
        <strain evidence="1 2">DFI.1.165</strain>
    </source>
</reference>
<keyword evidence="2" id="KW-1185">Reference proteome</keyword>
<accession>A0ABS8DJX8</accession>
<evidence type="ECO:0000313" key="1">
    <source>
        <dbReference type="EMBL" id="MCB7388746.1"/>
    </source>
</evidence>
<sequence length="143" mass="15870">MTEEQIREEFIKGYDCSQVVLRAFAGELGISEDEANRVAACFGGGMMLGEACGVFTGAMMAIGLKYGHSNPENLMEQKEIMMEKSAQFRREFLKRHATVVCKPLLGYDVSKPEGLQAALESGHMLEFCPMLAKETLDILRDIL</sequence>